<dbReference type="AlphaFoldDB" id="A0A847SDK6"/>
<gene>
    <name evidence="5" type="ORF">HF682_02525</name>
</gene>
<evidence type="ECO:0000313" key="5">
    <source>
        <dbReference type="EMBL" id="NLR74032.1"/>
    </source>
</evidence>
<evidence type="ECO:0000256" key="2">
    <source>
        <dbReference type="ARBA" id="ARBA00023125"/>
    </source>
</evidence>
<evidence type="ECO:0000259" key="4">
    <source>
        <dbReference type="PROSITE" id="PS01124"/>
    </source>
</evidence>
<keyword evidence="3" id="KW-0804">Transcription</keyword>
<sequence length="305" mass="34577">MNHVAPADGSRVQRSRYLACIRRGIDYVEQRLDQPLTLGDIAAAAGLSQWHFQRIFCALTHETLKTYIRSRRLAAALEALRDPGRRIIEIAMATGFESQASFTRAFSKMYLMTPGQYRKMGRRNLFPVKAAFDEGYLQHLHAGMTLSPVLQHWPAQRVIGMRTYFHGTGSDKNNVAKQIPPLWETFLARASEIADHAEPKEMYGLIKPEDDGSDRLIYVACAPVAPLTQPPEDMVAIDLPATEYACFTHRGRVADLDHTVNYAYGSWLLTEDYQHSGAWDMEVYDENYHPTSPDSVIRYAMPIVR</sequence>
<dbReference type="PROSITE" id="PS01124">
    <property type="entry name" value="HTH_ARAC_FAMILY_2"/>
    <property type="match status" value="1"/>
</dbReference>
<dbReference type="GO" id="GO:0003700">
    <property type="term" value="F:DNA-binding transcription factor activity"/>
    <property type="evidence" value="ECO:0007669"/>
    <property type="project" value="InterPro"/>
</dbReference>
<dbReference type="InterPro" id="IPR029442">
    <property type="entry name" value="GyrI-like"/>
</dbReference>
<dbReference type="GO" id="GO:0043565">
    <property type="term" value="F:sequence-specific DNA binding"/>
    <property type="evidence" value="ECO:0007669"/>
    <property type="project" value="InterPro"/>
</dbReference>
<dbReference type="EMBL" id="JABAIM010000001">
    <property type="protein sequence ID" value="NLR74032.1"/>
    <property type="molecule type" value="Genomic_DNA"/>
</dbReference>
<evidence type="ECO:0000313" key="6">
    <source>
        <dbReference type="Proteomes" id="UP000587991"/>
    </source>
</evidence>
<comment type="caution">
    <text evidence="5">The sequence shown here is derived from an EMBL/GenBank/DDBJ whole genome shotgun (WGS) entry which is preliminary data.</text>
</comment>
<organism evidence="5 6">
    <name type="scientific">Leeia aquatica</name>
    <dbReference type="NCBI Taxonomy" id="2725557"/>
    <lineage>
        <taxon>Bacteria</taxon>
        <taxon>Pseudomonadati</taxon>
        <taxon>Pseudomonadota</taxon>
        <taxon>Betaproteobacteria</taxon>
        <taxon>Neisseriales</taxon>
        <taxon>Leeiaceae</taxon>
        <taxon>Leeia</taxon>
    </lineage>
</organism>
<dbReference type="Pfam" id="PF12833">
    <property type="entry name" value="HTH_18"/>
    <property type="match status" value="1"/>
</dbReference>
<keyword evidence="2" id="KW-0238">DNA-binding</keyword>
<dbReference type="SUPFAM" id="SSF46689">
    <property type="entry name" value="Homeodomain-like"/>
    <property type="match status" value="2"/>
</dbReference>
<dbReference type="Proteomes" id="UP000587991">
    <property type="component" value="Unassembled WGS sequence"/>
</dbReference>
<keyword evidence="1" id="KW-0805">Transcription regulation</keyword>
<dbReference type="InterPro" id="IPR018060">
    <property type="entry name" value="HTH_AraC"/>
</dbReference>
<dbReference type="PANTHER" id="PTHR47504">
    <property type="entry name" value="RIGHT ORIGIN-BINDING PROTEIN"/>
    <property type="match status" value="1"/>
</dbReference>
<dbReference type="Gene3D" id="1.10.10.60">
    <property type="entry name" value="Homeodomain-like"/>
    <property type="match status" value="2"/>
</dbReference>
<accession>A0A847SDK6</accession>
<dbReference type="Gene3D" id="3.20.80.10">
    <property type="entry name" value="Regulatory factor, effector binding domain"/>
    <property type="match status" value="1"/>
</dbReference>
<dbReference type="PANTHER" id="PTHR47504:SF5">
    <property type="entry name" value="RIGHT ORIGIN-BINDING PROTEIN"/>
    <property type="match status" value="1"/>
</dbReference>
<name>A0A847SDK6_9NEIS</name>
<dbReference type="RefSeq" id="WP_168875675.1">
    <property type="nucleotide sequence ID" value="NZ_JABAIM010000001.1"/>
</dbReference>
<keyword evidence="6" id="KW-1185">Reference proteome</keyword>
<dbReference type="InterPro" id="IPR011256">
    <property type="entry name" value="Reg_factor_effector_dom_sf"/>
</dbReference>
<dbReference type="Pfam" id="PF06445">
    <property type="entry name" value="GyrI-like"/>
    <property type="match status" value="1"/>
</dbReference>
<dbReference type="InterPro" id="IPR050959">
    <property type="entry name" value="MarA-like"/>
</dbReference>
<protein>
    <submittedName>
        <fullName evidence="5">AraC family transcriptional regulator</fullName>
    </submittedName>
</protein>
<proteinExistence type="predicted"/>
<evidence type="ECO:0000256" key="1">
    <source>
        <dbReference type="ARBA" id="ARBA00023015"/>
    </source>
</evidence>
<feature type="domain" description="HTH araC/xylS-type" evidence="4">
    <location>
        <begin position="22"/>
        <end position="120"/>
    </location>
</feature>
<dbReference type="SMART" id="SM00342">
    <property type="entry name" value="HTH_ARAC"/>
    <property type="match status" value="1"/>
</dbReference>
<dbReference type="PRINTS" id="PR00032">
    <property type="entry name" value="HTHARAC"/>
</dbReference>
<reference evidence="5 6" key="1">
    <citation type="submission" date="2020-04" db="EMBL/GenBank/DDBJ databases">
        <title>Draft genome of Leeia sp. IMCC25680.</title>
        <authorList>
            <person name="Song J."/>
            <person name="Cho J.-C."/>
        </authorList>
    </citation>
    <scope>NUCLEOTIDE SEQUENCE [LARGE SCALE GENOMIC DNA]</scope>
    <source>
        <strain evidence="5 6">IMCC25680</strain>
    </source>
</reference>
<dbReference type="InterPro" id="IPR009057">
    <property type="entry name" value="Homeodomain-like_sf"/>
</dbReference>
<dbReference type="SUPFAM" id="SSF55136">
    <property type="entry name" value="Probable bacterial effector-binding domain"/>
    <property type="match status" value="1"/>
</dbReference>
<dbReference type="InterPro" id="IPR020449">
    <property type="entry name" value="Tscrpt_reg_AraC-type_HTH"/>
</dbReference>
<dbReference type="InterPro" id="IPR010499">
    <property type="entry name" value="AraC_E-bd"/>
</dbReference>
<evidence type="ECO:0000256" key="3">
    <source>
        <dbReference type="ARBA" id="ARBA00023163"/>
    </source>
</evidence>
<dbReference type="SMART" id="SM00871">
    <property type="entry name" value="AraC_E_bind"/>
    <property type="match status" value="1"/>
</dbReference>